<dbReference type="PANTHER" id="PTHR10264:SF83">
    <property type="entry name" value="BLL5629 PROTEIN"/>
    <property type="match status" value="1"/>
</dbReference>
<dbReference type="RefSeq" id="WP_315854628.1">
    <property type="nucleotide sequence ID" value="NZ_WTPX01000061.1"/>
</dbReference>
<evidence type="ECO:0000313" key="4">
    <source>
        <dbReference type="EMBL" id="NNJ26098.1"/>
    </source>
</evidence>
<organism evidence="4 5">
    <name type="scientific">Alienimonas chondri</name>
    <dbReference type="NCBI Taxonomy" id="2681879"/>
    <lineage>
        <taxon>Bacteria</taxon>
        <taxon>Pseudomonadati</taxon>
        <taxon>Planctomycetota</taxon>
        <taxon>Planctomycetia</taxon>
        <taxon>Planctomycetales</taxon>
        <taxon>Planctomycetaceae</taxon>
        <taxon>Alienimonas</taxon>
    </lineage>
</organism>
<dbReference type="Gene3D" id="3.30.479.30">
    <property type="entry name" value="Band 7 domain"/>
    <property type="match status" value="1"/>
</dbReference>
<comment type="caution">
    <text evidence="4">The sequence shown here is derived from an EMBL/GenBank/DDBJ whole genome shotgun (WGS) entry which is preliminary data.</text>
</comment>
<feature type="domain" description="Band 7" evidence="3">
    <location>
        <begin position="81"/>
        <end position="302"/>
    </location>
</feature>
<proteinExistence type="inferred from homology"/>
<reference evidence="4 5" key="1">
    <citation type="journal article" date="2020" name="Syst. Appl. Microbiol.">
        <title>Alienimonas chondri sp. nov., a novel planctomycete isolated from the biofilm of the red alga Chondrus crispus.</title>
        <authorList>
            <person name="Vitorino I."/>
            <person name="Albuquerque L."/>
            <person name="Wiegand S."/>
            <person name="Kallscheuer N."/>
            <person name="da Costa M.S."/>
            <person name="Lobo-da-Cunha A."/>
            <person name="Jogler C."/>
            <person name="Lage O.M."/>
        </authorList>
    </citation>
    <scope>NUCLEOTIDE SEQUENCE [LARGE SCALE GENOMIC DNA]</scope>
    <source>
        <strain evidence="4 5">LzC2</strain>
    </source>
</reference>
<accession>A0ABX1VDB6</accession>
<dbReference type="InterPro" id="IPR001107">
    <property type="entry name" value="Band_7"/>
</dbReference>
<evidence type="ECO:0000256" key="2">
    <source>
        <dbReference type="ARBA" id="ARBA00008164"/>
    </source>
</evidence>
<dbReference type="PANTHER" id="PTHR10264">
    <property type="entry name" value="BAND 7 PROTEIN-RELATED"/>
    <property type="match status" value="1"/>
</dbReference>
<protein>
    <recommendedName>
        <fullName evidence="3">Band 7 domain-containing protein</fullName>
    </recommendedName>
</protein>
<comment type="similarity">
    <text evidence="2">Belongs to the band 7/mec-2 family.</text>
</comment>
<dbReference type="Proteomes" id="UP000609651">
    <property type="component" value="Unassembled WGS sequence"/>
</dbReference>
<name>A0ABX1VDB6_9PLAN</name>
<evidence type="ECO:0000259" key="3">
    <source>
        <dbReference type="SMART" id="SM00244"/>
    </source>
</evidence>
<dbReference type="InterPro" id="IPR043202">
    <property type="entry name" value="Band-7_stomatin-like"/>
</dbReference>
<sequence>MFKTVHIKAREVGLLFKRGDFAGLLPPGEHTLFAPPAILRSWLGEVRVDVEPADEVELTHPRLREIVDAGVLDGWAEVLDLADRERALVWTDGRFHRILGPGLHVLFTCFRKVRVERIEARDGRFEHPQLPAIARSRGASGALDVCRVEKETAGVLYLDGRFVEVLPPGLYAFWNGAAKAEVVTVAARETVLDVSGQELLTADNVTVRLNVTAAVKVTDPRRAVLVAEGADRAIYRAVQLALRAAVGSRTLETLLADRDAVAEEVAAAAADRAGEVGARVTAVGVRDVILPGDMRALMNRVTEARKAAEANLITRREETAAARSQANTARLLADNPALMRLRELETLERIAERGELKVFVGDGETVGRKVLDLM</sequence>
<comment type="subcellular location">
    <subcellularLocation>
        <location evidence="1">Membrane</location>
        <topology evidence="1">Single-pass membrane protein</topology>
    </subcellularLocation>
</comment>
<dbReference type="SUPFAM" id="SSF117892">
    <property type="entry name" value="Band 7/SPFH domain"/>
    <property type="match status" value="1"/>
</dbReference>
<keyword evidence="5" id="KW-1185">Reference proteome</keyword>
<evidence type="ECO:0000256" key="1">
    <source>
        <dbReference type="ARBA" id="ARBA00004167"/>
    </source>
</evidence>
<dbReference type="InterPro" id="IPR036013">
    <property type="entry name" value="Band_7/SPFH_dom_sf"/>
</dbReference>
<gene>
    <name evidence="4" type="ORF">LzC2_21770</name>
</gene>
<dbReference type="Pfam" id="PF01145">
    <property type="entry name" value="Band_7"/>
    <property type="match status" value="1"/>
</dbReference>
<evidence type="ECO:0000313" key="5">
    <source>
        <dbReference type="Proteomes" id="UP000609651"/>
    </source>
</evidence>
<dbReference type="SMART" id="SM00244">
    <property type="entry name" value="PHB"/>
    <property type="match status" value="1"/>
</dbReference>
<dbReference type="CDD" id="cd13438">
    <property type="entry name" value="SPFH_eoslipins_u2"/>
    <property type="match status" value="1"/>
</dbReference>
<dbReference type="EMBL" id="WTPX01000061">
    <property type="protein sequence ID" value="NNJ26098.1"/>
    <property type="molecule type" value="Genomic_DNA"/>
</dbReference>